<dbReference type="PANTHER" id="PTHR42648">
    <property type="entry name" value="TRANSPOSASE, PUTATIVE-RELATED"/>
    <property type="match status" value="1"/>
</dbReference>
<dbReference type="InterPro" id="IPR012337">
    <property type="entry name" value="RNaseH-like_sf"/>
</dbReference>
<dbReference type="EMBL" id="BAABME010005588">
    <property type="protein sequence ID" value="GAA0166049.1"/>
    <property type="molecule type" value="Genomic_DNA"/>
</dbReference>
<organism evidence="2 3">
    <name type="scientific">Lithospermum erythrorhizon</name>
    <name type="common">Purple gromwell</name>
    <name type="synonym">Lithospermum officinale var. erythrorhizon</name>
    <dbReference type="NCBI Taxonomy" id="34254"/>
    <lineage>
        <taxon>Eukaryota</taxon>
        <taxon>Viridiplantae</taxon>
        <taxon>Streptophyta</taxon>
        <taxon>Embryophyta</taxon>
        <taxon>Tracheophyta</taxon>
        <taxon>Spermatophyta</taxon>
        <taxon>Magnoliopsida</taxon>
        <taxon>eudicotyledons</taxon>
        <taxon>Gunneridae</taxon>
        <taxon>Pentapetalae</taxon>
        <taxon>asterids</taxon>
        <taxon>lamiids</taxon>
        <taxon>Boraginales</taxon>
        <taxon>Boraginaceae</taxon>
        <taxon>Boraginoideae</taxon>
        <taxon>Lithospermeae</taxon>
        <taxon>Lithospermum</taxon>
    </lineage>
</organism>
<dbReference type="Gene3D" id="3.30.420.10">
    <property type="entry name" value="Ribonuclease H-like superfamily/Ribonuclease H"/>
    <property type="match status" value="1"/>
</dbReference>
<dbReference type="Proteomes" id="UP001454036">
    <property type="component" value="Unassembled WGS sequence"/>
</dbReference>
<dbReference type="PANTHER" id="PTHR42648:SF21">
    <property type="entry name" value="CYSTEINE-RICH RLK (RECEPTOR-LIKE PROTEIN KINASE) 8"/>
    <property type="match status" value="1"/>
</dbReference>
<name>A0AAV3QPU5_LITER</name>
<sequence>MVITRVLEMMHMHLMGPMQVESNGTKNIQEADYPTAERKGATCCPNQEGKEFENSKFSEFCANEGITHEFSSPIIPQQNGVVERKNHTIQEMAHVMLHAKNIPLKFRAEAIKMECHIHNQISLRPGIFLGYSRNGRALHVFNKIIKVVMESINVKVLDQRLKIEEDVEVRTPVINSNPGSTGSVTDDEPCVNNSCDNISSIQSASRIQKRHPTDNIIGQLDQGITKRRKEPIDYLKMVGLIGECSFISKVEPKNIDEALKDEHWIRAMQEELLQFQRNDVWKLVPRPKDHNLIGTK</sequence>
<dbReference type="AlphaFoldDB" id="A0AAV3QPU5"/>
<dbReference type="InterPro" id="IPR001584">
    <property type="entry name" value="Integrase_cat-core"/>
</dbReference>
<comment type="caution">
    <text evidence="2">The sequence shown here is derived from an EMBL/GenBank/DDBJ whole genome shotgun (WGS) entry which is preliminary data.</text>
</comment>
<accession>A0AAV3QPU5</accession>
<feature type="domain" description="Integrase catalytic" evidence="1">
    <location>
        <begin position="49"/>
        <end position="141"/>
    </location>
</feature>
<dbReference type="GO" id="GO:0003676">
    <property type="term" value="F:nucleic acid binding"/>
    <property type="evidence" value="ECO:0007669"/>
    <property type="project" value="InterPro"/>
</dbReference>
<reference evidence="2 3" key="1">
    <citation type="submission" date="2024-01" db="EMBL/GenBank/DDBJ databases">
        <title>The complete chloroplast genome sequence of Lithospermum erythrorhizon: insights into the phylogenetic relationship among Boraginaceae species and the maternal lineages of purple gromwells.</title>
        <authorList>
            <person name="Okada T."/>
            <person name="Watanabe K."/>
        </authorList>
    </citation>
    <scope>NUCLEOTIDE SEQUENCE [LARGE SCALE GENOMIC DNA]</scope>
</reference>
<dbReference type="PROSITE" id="PS50994">
    <property type="entry name" value="INTEGRASE"/>
    <property type="match status" value="1"/>
</dbReference>
<evidence type="ECO:0000313" key="3">
    <source>
        <dbReference type="Proteomes" id="UP001454036"/>
    </source>
</evidence>
<proteinExistence type="predicted"/>
<dbReference type="InterPro" id="IPR039537">
    <property type="entry name" value="Retrotran_Ty1/copia-like"/>
</dbReference>
<evidence type="ECO:0000259" key="1">
    <source>
        <dbReference type="PROSITE" id="PS50994"/>
    </source>
</evidence>
<protein>
    <recommendedName>
        <fullName evidence="1">Integrase catalytic domain-containing protein</fullName>
    </recommendedName>
</protein>
<evidence type="ECO:0000313" key="2">
    <source>
        <dbReference type="EMBL" id="GAA0166049.1"/>
    </source>
</evidence>
<gene>
    <name evidence="2" type="ORF">LIER_21297</name>
</gene>
<dbReference type="GO" id="GO:0015074">
    <property type="term" value="P:DNA integration"/>
    <property type="evidence" value="ECO:0007669"/>
    <property type="project" value="InterPro"/>
</dbReference>
<dbReference type="InterPro" id="IPR036397">
    <property type="entry name" value="RNaseH_sf"/>
</dbReference>
<keyword evidence="3" id="KW-1185">Reference proteome</keyword>
<dbReference type="SUPFAM" id="SSF53098">
    <property type="entry name" value="Ribonuclease H-like"/>
    <property type="match status" value="1"/>
</dbReference>